<dbReference type="EMBL" id="CP119325">
    <property type="protein sequence ID" value="WEK29599.1"/>
    <property type="molecule type" value="Genomic_DNA"/>
</dbReference>
<dbReference type="AlphaFoldDB" id="A0AAJ6BBC6"/>
<dbReference type="Proteomes" id="UP001216329">
    <property type="component" value="Chromosome"/>
</dbReference>
<feature type="compositionally biased region" description="Acidic residues" evidence="1">
    <location>
        <begin position="123"/>
        <end position="132"/>
    </location>
</feature>
<name>A0AAJ6BBC6_9PSED</name>
<evidence type="ECO:0000313" key="2">
    <source>
        <dbReference type="EMBL" id="WEK29599.1"/>
    </source>
</evidence>
<gene>
    <name evidence="2" type="ORF">P0Y58_22305</name>
</gene>
<sequence length="132" mass="14823">MAGIDFPINERQLQFHLEVAECEVRVLAQADGYTLQVGHSDLAHTLFTQRGNPRVFKNLTTVAAFLKERGVKIFSVILEQIAAAPASGIEAEFEKRFVEAMSGAEPPRQRPSRRSMDSFSLDNDWEDDDDLV</sequence>
<protein>
    <submittedName>
        <fullName evidence="2">Uncharacterized protein</fullName>
    </submittedName>
</protein>
<evidence type="ECO:0000313" key="3">
    <source>
        <dbReference type="Proteomes" id="UP001216329"/>
    </source>
</evidence>
<reference evidence="2" key="1">
    <citation type="submission" date="2023-03" db="EMBL/GenBank/DDBJ databases">
        <title>Andean soil-derived lignocellulolytic bacterial consortium as a source of novel taxa and putative plastic-active enzymes.</title>
        <authorList>
            <person name="Diaz-Garcia L."/>
            <person name="Chuvochina M."/>
            <person name="Feuerriegel G."/>
            <person name="Bunk B."/>
            <person name="Sproer C."/>
            <person name="Streit W.R."/>
            <person name="Rodriguez L.M."/>
            <person name="Overmann J."/>
            <person name="Jimenez D.J."/>
        </authorList>
    </citation>
    <scope>NUCLEOTIDE SEQUENCE</scope>
    <source>
        <strain evidence="2">MAG 876</strain>
    </source>
</reference>
<accession>A0AAJ6BBC6</accession>
<organism evidence="2 3">
    <name type="scientific">Candidatus Pseudomonas phytovorans</name>
    <dbReference type="NCBI Taxonomy" id="3121377"/>
    <lineage>
        <taxon>Bacteria</taxon>
        <taxon>Pseudomonadati</taxon>
        <taxon>Pseudomonadota</taxon>
        <taxon>Gammaproteobacteria</taxon>
        <taxon>Pseudomonadales</taxon>
        <taxon>Pseudomonadaceae</taxon>
        <taxon>Pseudomonas</taxon>
    </lineage>
</organism>
<feature type="region of interest" description="Disordered" evidence="1">
    <location>
        <begin position="100"/>
        <end position="132"/>
    </location>
</feature>
<evidence type="ECO:0000256" key="1">
    <source>
        <dbReference type="SAM" id="MobiDB-lite"/>
    </source>
</evidence>
<proteinExistence type="predicted"/>